<gene>
    <name evidence="1" type="ORF">HMPREF1143_1388</name>
</gene>
<comment type="caution">
    <text evidence="1">The sequence shown here is derived from an EMBL/GenBank/DDBJ whole genome shotgun (WGS) entry which is preliminary data.</text>
</comment>
<dbReference type="EMBL" id="ALNK01000026">
    <property type="protein sequence ID" value="EJU21688.1"/>
    <property type="molecule type" value="Genomic_DNA"/>
</dbReference>
<protein>
    <submittedName>
        <fullName evidence="1">Uncharacterized protein</fullName>
    </submittedName>
</protein>
<keyword evidence="2" id="KW-1185">Reference proteome</keyword>
<evidence type="ECO:0000313" key="1">
    <source>
        <dbReference type="EMBL" id="EJU21688.1"/>
    </source>
</evidence>
<dbReference type="Proteomes" id="UP000005244">
    <property type="component" value="Unassembled WGS sequence"/>
</dbReference>
<accession>J6HG56</accession>
<proteinExistence type="predicted"/>
<dbReference type="AlphaFoldDB" id="J6HG56"/>
<dbReference type="RefSeq" id="WP_009531246.1">
    <property type="nucleotide sequence ID" value="NZ_ALNK01000026.1"/>
</dbReference>
<reference evidence="1 2" key="1">
    <citation type="submission" date="2012-07" db="EMBL/GenBank/DDBJ databases">
        <authorList>
            <person name="Durkin A.S."/>
            <person name="McCorrison J."/>
            <person name="Torralba M."/>
            <person name="Gillis M."/>
            <person name="Methe B."/>
            <person name="Sutton G."/>
            <person name="Nelson K.E."/>
        </authorList>
    </citation>
    <scope>NUCLEOTIDE SEQUENCE [LARGE SCALE GENOMIC DNA]</scope>
    <source>
        <strain evidence="1 2">OBRC8</strain>
    </source>
</reference>
<name>J6HG56_9FIRM</name>
<organism evidence="1 2">
    <name type="scientific">Peptoanaerobacter stomatis</name>
    <dbReference type="NCBI Taxonomy" id="796937"/>
    <lineage>
        <taxon>Bacteria</taxon>
        <taxon>Bacillati</taxon>
        <taxon>Bacillota</taxon>
        <taxon>Clostridia</taxon>
        <taxon>Peptostreptococcales</taxon>
        <taxon>Filifactoraceae</taxon>
        <taxon>Peptoanaerobacter</taxon>
    </lineage>
</organism>
<evidence type="ECO:0000313" key="2">
    <source>
        <dbReference type="Proteomes" id="UP000005244"/>
    </source>
</evidence>
<sequence>MNFENDIRKKIEQSDFAQNNGRILRTINILSGKFVNVSSVCDALYEYMNIGEFDESLIYLYKSCYIELRTEYTHKIIDDFTKYSYKEMEVSLTQKGIKLARGFITDEAVEI</sequence>